<evidence type="ECO:0000256" key="1">
    <source>
        <dbReference type="SAM" id="Phobius"/>
    </source>
</evidence>
<keyword evidence="3" id="KW-1185">Reference proteome</keyword>
<gene>
    <name evidence="2" type="primary">amaP</name>
    <name evidence="2" type="ORF">FYJ78_04075</name>
</gene>
<organism evidence="2 3">
    <name type="scientific">Selenomonas montiformis</name>
    <dbReference type="NCBI Taxonomy" id="2652285"/>
    <lineage>
        <taxon>Bacteria</taxon>
        <taxon>Bacillati</taxon>
        <taxon>Bacillota</taxon>
        <taxon>Negativicutes</taxon>
        <taxon>Selenomonadales</taxon>
        <taxon>Selenomonadaceae</taxon>
        <taxon>Selenomonas</taxon>
    </lineage>
</organism>
<keyword evidence="1" id="KW-1133">Transmembrane helix</keyword>
<sequence>MGMINRLFLLFQTLCMIAMSVAVLGAATTLLPEQLWLNEAHYALTRYETVIIAVCLMLIGIRLLSAVFRRADKKTRGKGEYVIESSPNGEVRVSLEAIRLLSDRLAREVQGVRDVHVQLQSPKKQSGTALSLTLDLVIGQEAEISSLSSQIVEKIRRHLDHMMSLNDIPIQIVVSEVTDAAPVRKHRVV</sequence>
<accession>A0A6I2UWE8</accession>
<feature type="transmembrane region" description="Helical" evidence="1">
    <location>
        <begin position="49"/>
        <end position="68"/>
    </location>
</feature>
<comment type="caution">
    <text evidence="2">The sequence shown here is derived from an EMBL/GenBank/DDBJ whole genome shotgun (WGS) entry which is preliminary data.</text>
</comment>
<dbReference type="RefSeq" id="WP_154620142.1">
    <property type="nucleotide sequence ID" value="NZ_VUNL01000003.1"/>
</dbReference>
<keyword evidence="1" id="KW-0812">Transmembrane</keyword>
<evidence type="ECO:0000313" key="2">
    <source>
        <dbReference type="EMBL" id="MSV24374.1"/>
    </source>
</evidence>
<proteinExistence type="predicted"/>
<name>A0A6I2UWE8_9FIRM</name>
<dbReference type="EMBL" id="VUNL01000003">
    <property type="protein sequence ID" value="MSV24374.1"/>
    <property type="molecule type" value="Genomic_DNA"/>
</dbReference>
<reference evidence="2 3" key="1">
    <citation type="submission" date="2019-08" db="EMBL/GenBank/DDBJ databases">
        <title>In-depth cultivation of the pig gut microbiome towards novel bacterial diversity and tailored functional studies.</title>
        <authorList>
            <person name="Wylensek D."/>
            <person name="Hitch T.C.A."/>
            <person name="Clavel T."/>
        </authorList>
    </citation>
    <scope>NUCLEOTIDE SEQUENCE [LARGE SCALE GENOMIC DNA]</scope>
    <source>
        <strain evidence="3">WCA-380-WT-3B3</strain>
    </source>
</reference>
<protein>
    <submittedName>
        <fullName evidence="2">Alkaline shock response membrane anchor protein AmaP</fullName>
    </submittedName>
</protein>
<keyword evidence="1" id="KW-0472">Membrane</keyword>
<dbReference type="AlphaFoldDB" id="A0A6I2UWE8"/>
<evidence type="ECO:0000313" key="3">
    <source>
        <dbReference type="Proteomes" id="UP000430222"/>
    </source>
</evidence>
<dbReference type="Proteomes" id="UP000430222">
    <property type="component" value="Unassembled WGS sequence"/>
</dbReference>
<dbReference type="NCBIfam" id="NF033218">
    <property type="entry name" value="anchor_AmaP"/>
    <property type="match status" value="1"/>
</dbReference>